<keyword evidence="1" id="KW-0223">Dioxygenase</keyword>
<gene>
    <name evidence="1" type="ORF">SIL87_11850</name>
</gene>
<name>A0AAW9DT24_ACIAO</name>
<sequence>MNAIDQRRALANRLTTDGYAFLEGPILDSMLPEDALTPASWNRFAASWEGMPVDTYMADGGRYRRRRFAVFSATPGETIHRSAHQPHYQARDYNSLNGGIERWFDPIDPEVADGLTFQALLGFTRSLFEQQAGIHPWHIEAHQFRIETGPDGTGLPTPEGMHRDGVDYVLVLMVRRANIHQGTTTIHTLNGNLLGSFTLTHPRDAAFVNDRRVFHGVTPVVPLQPTEPAFRDVLVLTYRKT</sequence>
<dbReference type="InterPro" id="IPR018724">
    <property type="entry name" value="2OG-Fe_dioxygenase"/>
</dbReference>
<keyword evidence="2" id="KW-1185">Reference proteome</keyword>
<dbReference type="GO" id="GO:0051213">
    <property type="term" value="F:dioxygenase activity"/>
    <property type="evidence" value="ECO:0007669"/>
    <property type="project" value="UniProtKB-KW"/>
</dbReference>
<protein>
    <submittedName>
        <fullName evidence="1">2OG-Fe dioxygenase family protein</fullName>
    </submittedName>
</protein>
<evidence type="ECO:0000313" key="1">
    <source>
        <dbReference type="EMBL" id="MDX5931462.1"/>
    </source>
</evidence>
<dbReference type="Proteomes" id="UP001279553">
    <property type="component" value="Unassembled WGS sequence"/>
</dbReference>
<dbReference type="Gene3D" id="2.60.120.620">
    <property type="entry name" value="q2cbj1_9rhob like domain"/>
    <property type="match status" value="1"/>
</dbReference>
<reference evidence="1 2" key="1">
    <citation type="submission" date="2023-11" db="EMBL/GenBank/DDBJ databases">
        <title>MicrobeMod: A computational toolkit for identifying prokaryotic methylation and restriction-modification with nanopore sequencing.</title>
        <authorList>
            <person name="Crits-Christoph A."/>
            <person name="Kang S.C."/>
            <person name="Lee H."/>
            <person name="Ostrov N."/>
        </authorList>
    </citation>
    <scope>NUCLEOTIDE SEQUENCE [LARGE SCALE GENOMIC DNA]</scope>
    <source>
        <strain evidence="1 2">DSMZ 700</strain>
    </source>
</reference>
<dbReference type="RefSeq" id="WP_319614376.1">
    <property type="nucleotide sequence ID" value="NZ_JAWXYB010000018.1"/>
</dbReference>
<comment type="caution">
    <text evidence="1">The sequence shown here is derived from an EMBL/GenBank/DDBJ whole genome shotgun (WGS) entry which is preliminary data.</text>
</comment>
<accession>A0AAW9DT24</accession>
<keyword evidence="1" id="KW-0560">Oxidoreductase</keyword>
<proteinExistence type="predicted"/>
<evidence type="ECO:0000313" key="2">
    <source>
        <dbReference type="Proteomes" id="UP001279553"/>
    </source>
</evidence>
<dbReference type="AlphaFoldDB" id="A0AAW9DT24"/>
<dbReference type="Pfam" id="PF10014">
    <property type="entry name" value="2OG-Fe_Oxy_2"/>
    <property type="match status" value="1"/>
</dbReference>
<dbReference type="EMBL" id="JAWXYB010000018">
    <property type="protein sequence ID" value="MDX5931462.1"/>
    <property type="molecule type" value="Genomic_DNA"/>
</dbReference>
<organism evidence="1 2">
    <name type="scientific">Acidiphilium acidophilum</name>
    <name type="common">Thiobacillus acidophilus</name>
    <dbReference type="NCBI Taxonomy" id="76588"/>
    <lineage>
        <taxon>Bacteria</taxon>
        <taxon>Pseudomonadati</taxon>
        <taxon>Pseudomonadota</taxon>
        <taxon>Alphaproteobacteria</taxon>
        <taxon>Acetobacterales</taxon>
        <taxon>Acidocellaceae</taxon>
        <taxon>Acidiphilium</taxon>
    </lineage>
</organism>